<dbReference type="InterPro" id="IPR007497">
    <property type="entry name" value="SIMPL/DUF541"/>
</dbReference>
<evidence type="ECO:0000313" key="1">
    <source>
        <dbReference type="EMBL" id="MCM2531694.1"/>
    </source>
</evidence>
<dbReference type="Proteomes" id="UP001523262">
    <property type="component" value="Unassembled WGS sequence"/>
</dbReference>
<sequence>MFGYQPNNPKGQYHGEQLIKVSGEGELALQPDFASVNLGVITEKKELISAQQQNSIEVTKVIHSLLSLGISKDHLQTFDYRIESDYDFEQGKQIFRGYKVTHILQVKIEDLSMTGKIVDTAVQNGVNYVANVQFTSKNKNSVYQQALSIALNNAIEKAKTIAKTLNVQLIPTPTLVIEGGNMVNPLYNQPGTFVKGISSTQFEPGQILVKASVSAEFHYRAAAY</sequence>
<evidence type="ECO:0000313" key="2">
    <source>
        <dbReference type="Proteomes" id="UP001523262"/>
    </source>
</evidence>
<dbReference type="Gene3D" id="3.30.110.170">
    <property type="entry name" value="Protein of unknown function (DUF541), domain 1"/>
    <property type="match status" value="1"/>
</dbReference>
<proteinExistence type="predicted"/>
<comment type="caution">
    <text evidence="1">The sequence shown here is derived from an EMBL/GenBank/DDBJ whole genome shotgun (WGS) entry which is preliminary data.</text>
</comment>
<gene>
    <name evidence="1" type="ORF">NDK43_03850</name>
</gene>
<organism evidence="1 2">
    <name type="scientific">Neobacillus pocheonensis</name>
    <dbReference type="NCBI Taxonomy" id="363869"/>
    <lineage>
        <taxon>Bacteria</taxon>
        <taxon>Bacillati</taxon>
        <taxon>Bacillota</taxon>
        <taxon>Bacilli</taxon>
        <taxon>Bacillales</taxon>
        <taxon>Bacillaceae</taxon>
        <taxon>Neobacillus</taxon>
    </lineage>
</organism>
<dbReference type="InterPro" id="IPR052022">
    <property type="entry name" value="26kDa_periplasmic_antigen"/>
</dbReference>
<name>A0ABT0W6N6_9BACI</name>
<dbReference type="Gene3D" id="3.30.70.2970">
    <property type="entry name" value="Protein of unknown function (DUF541), domain 2"/>
    <property type="match status" value="1"/>
</dbReference>
<dbReference type="PANTHER" id="PTHR34387:SF2">
    <property type="entry name" value="SLR1258 PROTEIN"/>
    <property type="match status" value="1"/>
</dbReference>
<reference evidence="1 2" key="1">
    <citation type="submission" date="2022-06" db="EMBL/GenBank/DDBJ databases">
        <authorList>
            <person name="Jeon C.O."/>
        </authorList>
    </citation>
    <scope>NUCLEOTIDE SEQUENCE [LARGE SCALE GENOMIC DNA]</scope>
    <source>
        <strain evidence="1 2">KCTC 13943</strain>
    </source>
</reference>
<dbReference type="PANTHER" id="PTHR34387">
    <property type="entry name" value="SLR1258 PROTEIN"/>
    <property type="match status" value="1"/>
</dbReference>
<accession>A0ABT0W6N6</accession>
<protein>
    <submittedName>
        <fullName evidence="1">SIMPL domain-containing protein</fullName>
    </submittedName>
</protein>
<keyword evidence="2" id="KW-1185">Reference proteome</keyword>
<dbReference type="EMBL" id="JAMQCR010000001">
    <property type="protein sequence ID" value="MCM2531694.1"/>
    <property type="molecule type" value="Genomic_DNA"/>
</dbReference>
<dbReference type="Pfam" id="PF04402">
    <property type="entry name" value="SIMPL"/>
    <property type="match status" value="1"/>
</dbReference>